<gene>
    <name evidence="3" type="ORF">EOE66_17300</name>
</gene>
<dbReference type="Proteomes" id="UP000285575">
    <property type="component" value="Unassembled WGS sequence"/>
</dbReference>
<dbReference type="InterPro" id="IPR035897">
    <property type="entry name" value="Toll_tir_struct_dom_sf"/>
</dbReference>
<dbReference type="Pfam" id="PF13676">
    <property type="entry name" value="TIR_2"/>
    <property type="match status" value="1"/>
</dbReference>
<evidence type="ECO:0000259" key="2">
    <source>
        <dbReference type="PROSITE" id="PS50104"/>
    </source>
</evidence>
<proteinExistence type="predicted"/>
<dbReference type="SUPFAM" id="SSF52200">
    <property type="entry name" value="Toll/Interleukin receptor TIR domain"/>
    <property type="match status" value="1"/>
</dbReference>
<evidence type="ECO:0000313" key="3">
    <source>
        <dbReference type="EMBL" id="RVU44425.1"/>
    </source>
</evidence>
<comment type="caution">
    <text evidence="3">The sequence shown here is derived from an EMBL/GenBank/DDBJ whole genome shotgun (WGS) entry which is preliminary data.</text>
</comment>
<organism evidence="3 4">
    <name type="scientific">Rubrivivax rivuli</name>
    <dbReference type="NCBI Taxonomy" id="1862385"/>
    <lineage>
        <taxon>Bacteria</taxon>
        <taxon>Pseudomonadati</taxon>
        <taxon>Pseudomonadota</taxon>
        <taxon>Betaproteobacteria</taxon>
        <taxon>Burkholderiales</taxon>
        <taxon>Sphaerotilaceae</taxon>
        <taxon>Rubrivivax</taxon>
    </lineage>
</organism>
<evidence type="ECO:0000313" key="4">
    <source>
        <dbReference type="Proteomes" id="UP000285575"/>
    </source>
</evidence>
<keyword evidence="3" id="KW-0675">Receptor</keyword>
<dbReference type="Gene3D" id="3.40.50.10140">
    <property type="entry name" value="Toll/interleukin-1 receptor homology (TIR) domain"/>
    <property type="match status" value="1"/>
</dbReference>
<reference evidence="3 4" key="1">
    <citation type="submission" date="2019-01" db="EMBL/GenBank/DDBJ databases">
        <authorList>
            <person name="Chen W.-M."/>
        </authorList>
    </citation>
    <scope>NUCLEOTIDE SEQUENCE [LARGE SCALE GENOMIC DNA]</scope>
    <source>
        <strain evidence="3 4">KYPY4</strain>
    </source>
</reference>
<keyword evidence="4" id="KW-1185">Reference proteome</keyword>
<dbReference type="GO" id="GO:0007165">
    <property type="term" value="P:signal transduction"/>
    <property type="evidence" value="ECO:0007669"/>
    <property type="project" value="InterPro"/>
</dbReference>
<sequence length="445" mass="46674">MPPACSTWPCSACATCAEGFTASPPKGSKPVSRTMGVFMRRSVPARLDSRGTSTHGALFPMAGIFISYRRDDDRYAAGRLADDLAGVFGPENLFRDIESIAPGQDFEVALNTALTSCAVMLVVIGPRWLGITDAQGRRRLEQDGDWVRTEVATALQRGIPVIPVLLQGTVLPLPEQLPADLQALPKRRFLELADTRWPRDVEEIVHALLKVPGLQRAAAPTPPPPTPAKPAPKKKAVPAREASAGAAAKTSPTAAAPTAPPHGGKRWGGALTVLGGVTVLVALNWSALRELFAPEPQKPAPVLVLGTPVPAPPAASAASSPAGARTVPLGVVLGKPVAVPATLAASGLSGRWAWRKSNAETLTVVLRQQGGRIEGDLLQDGQVAGRVTGTHAGSVATVEVQRHLALNLQAKAQCTLSFDPQAAALAGPCNWGSRQEDTRWTRAAR</sequence>
<feature type="domain" description="TIR" evidence="2">
    <location>
        <begin position="60"/>
        <end position="212"/>
    </location>
</feature>
<feature type="region of interest" description="Disordered" evidence="1">
    <location>
        <begin position="215"/>
        <end position="263"/>
    </location>
</feature>
<feature type="compositionally biased region" description="Pro residues" evidence="1">
    <location>
        <begin position="220"/>
        <end position="230"/>
    </location>
</feature>
<dbReference type="EMBL" id="SACR01000005">
    <property type="protein sequence ID" value="RVU44425.1"/>
    <property type="molecule type" value="Genomic_DNA"/>
</dbReference>
<dbReference type="OrthoDB" id="574237at2"/>
<accession>A0A437RCD6</accession>
<name>A0A437RCD6_9BURK</name>
<protein>
    <submittedName>
        <fullName evidence="3">Toll/interleukin-1 receptor domain-containing protein</fullName>
    </submittedName>
</protein>
<dbReference type="AlphaFoldDB" id="A0A437RCD6"/>
<dbReference type="PROSITE" id="PS50104">
    <property type="entry name" value="TIR"/>
    <property type="match status" value="1"/>
</dbReference>
<dbReference type="InterPro" id="IPR000157">
    <property type="entry name" value="TIR_dom"/>
</dbReference>
<feature type="compositionally biased region" description="Low complexity" evidence="1">
    <location>
        <begin position="239"/>
        <end position="257"/>
    </location>
</feature>
<evidence type="ECO:0000256" key="1">
    <source>
        <dbReference type="SAM" id="MobiDB-lite"/>
    </source>
</evidence>